<evidence type="ECO:0000259" key="2">
    <source>
        <dbReference type="PROSITE" id="PS50076"/>
    </source>
</evidence>
<dbReference type="CDD" id="cd06257">
    <property type="entry name" value="DnaJ"/>
    <property type="match status" value="1"/>
</dbReference>
<dbReference type="InterPro" id="IPR001623">
    <property type="entry name" value="DnaJ_domain"/>
</dbReference>
<dbReference type="PRINTS" id="PR00625">
    <property type="entry name" value="JDOMAIN"/>
</dbReference>
<organism evidence="3 4">
    <name type="scientific">Tetrabaena socialis</name>
    <dbReference type="NCBI Taxonomy" id="47790"/>
    <lineage>
        <taxon>Eukaryota</taxon>
        <taxon>Viridiplantae</taxon>
        <taxon>Chlorophyta</taxon>
        <taxon>core chlorophytes</taxon>
        <taxon>Chlorophyceae</taxon>
        <taxon>CS clade</taxon>
        <taxon>Chlamydomonadales</taxon>
        <taxon>Tetrabaenaceae</taxon>
        <taxon>Tetrabaena</taxon>
    </lineage>
</organism>
<feature type="compositionally biased region" description="Basic and acidic residues" evidence="1">
    <location>
        <begin position="134"/>
        <end position="151"/>
    </location>
</feature>
<dbReference type="SMART" id="SM00271">
    <property type="entry name" value="DnaJ"/>
    <property type="match status" value="1"/>
</dbReference>
<feature type="domain" description="J" evidence="2">
    <location>
        <begin position="38"/>
        <end position="102"/>
    </location>
</feature>
<feature type="region of interest" description="Disordered" evidence="1">
    <location>
        <begin position="134"/>
        <end position="163"/>
    </location>
</feature>
<dbReference type="OrthoDB" id="552776at2759"/>
<protein>
    <submittedName>
        <fullName evidence="3">Chaperone protein DnaJ</fullName>
    </submittedName>
</protein>
<feature type="compositionally biased region" description="Basic residues" evidence="1">
    <location>
        <begin position="152"/>
        <end position="163"/>
    </location>
</feature>
<keyword evidence="4" id="KW-1185">Reference proteome</keyword>
<evidence type="ECO:0000313" key="3">
    <source>
        <dbReference type="EMBL" id="PNH10901.1"/>
    </source>
</evidence>
<dbReference type="Gene3D" id="1.10.287.110">
    <property type="entry name" value="DnaJ domain"/>
    <property type="match status" value="1"/>
</dbReference>
<feature type="non-terminal residue" evidence="3">
    <location>
        <position position="163"/>
    </location>
</feature>
<sequence length="163" mass="18193">MLSRSVLPRVASRLGLGLHKRANGPPARCSALATKRKSHYEVLGVAETATESEIRTAYRSLAKSWHPDVSDEDDSEEVFMAINAAYAVLSDPGERGAYDNVWRYCQEQLNADDLGRPLTQEEMERAAALDKLEAAHQEAERARRMAKEARRSRERAKKAAALQ</sequence>
<dbReference type="EMBL" id="PGGS01000043">
    <property type="protein sequence ID" value="PNH10901.1"/>
    <property type="molecule type" value="Genomic_DNA"/>
</dbReference>
<dbReference type="PROSITE" id="PS00636">
    <property type="entry name" value="DNAJ_1"/>
    <property type="match status" value="1"/>
</dbReference>
<name>A0A2J8AEF0_9CHLO</name>
<dbReference type="InterPro" id="IPR036869">
    <property type="entry name" value="J_dom_sf"/>
</dbReference>
<dbReference type="PROSITE" id="PS50076">
    <property type="entry name" value="DNAJ_2"/>
    <property type="match status" value="1"/>
</dbReference>
<comment type="caution">
    <text evidence="3">The sequence shown here is derived from an EMBL/GenBank/DDBJ whole genome shotgun (WGS) entry which is preliminary data.</text>
</comment>
<evidence type="ECO:0000256" key="1">
    <source>
        <dbReference type="SAM" id="MobiDB-lite"/>
    </source>
</evidence>
<dbReference type="PANTHER" id="PTHR44240:SF10">
    <property type="entry name" value="J DOMAIN-CONTAINING PROTEIN"/>
    <property type="match status" value="1"/>
</dbReference>
<proteinExistence type="predicted"/>
<dbReference type="AlphaFoldDB" id="A0A2J8AEF0"/>
<dbReference type="Proteomes" id="UP000236333">
    <property type="component" value="Unassembled WGS sequence"/>
</dbReference>
<accession>A0A2J8AEF0</accession>
<evidence type="ECO:0000313" key="4">
    <source>
        <dbReference type="Proteomes" id="UP000236333"/>
    </source>
</evidence>
<dbReference type="Pfam" id="PF00226">
    <property type="entry name" value="DnaJ"/>
    <property type="match status" value="1"/>
</dbReference>
<gene>
    <name evidence="3" type="ORF">TSOC_002290</name>
</gene>
<dbReference type="PANTHER" id="PTHR44240">
    <property type="entry name" value="DNAJ DOMAIN (PROKARYOTIC HEAT SHOCK PROTEIN)-RELATED"/>
    <property type="match status" value="1"/>
</dbReference>
<reference evidence="3 4" key="1">
    <citation type="journal article" date="2017" name="Mol. Biol. Evol.">
        <title>The 4-celled Tetrabaena socialis nuclear genome reveals the essential components for genetic control of cell number at the origin of multicellularity in the volvocine lineage.</title>
        <authorList>
            <person name="Featherston J."/>
            <person name="Arakaki Y."/>
            <person name="Hanschen E.R."/>
            <person name="Ferris P.J."/>
            <person name="Michod R.E."/>
            <person name="Olson B.J.S.C."/>
            <person name="Nozaki H."/>
            <person name="Durand P.M."/>
        </authorList>
    </citation>
    <scope>NUCLEOTIDE SEQUENCE [LARGE SCALE GENOMIC DNA]</scope>
    <source>
        <strain evidence="3 4">NIES-571</strain>
    </source>
</reference>
<dbReference type="InterPro" id="IPR018253">
    <property type="entry name" value="DnaJ_domain_CS"/>
</dbReference>
<dbReference type="InterPro" id="IPR052276">
    <property type="entry name" value="Diphthamide-biosynth_chaperone"/>
</dbReference>
<dbReference type="SUPFAM" id="SSF46565">
    <property type="entry name" value="Chaperone J-domain"/>
    <property type="match status" value="1"/>
</dbReference>